<evidence type="ECO:0000313" key="2">
    <source>
        <dbReference type="Proteomes" id="UP000735302"/>
    </source>
</evidence>
<accession>A0AAV3ZZ47</accession>
<dbReference type="Gene3D" id="2.40.70.10">
    <property type="entry name" value="Acid Proteases"/>
    <property type="match status" value="1"/>
</dbReference>
<protein>
    <submittedName>
        <fullName evidence="1">Myosin-7</fullName>
    </submittedName>
</protein>
<organism evidence="1 2">
    <name type="scientific">Plakobranchus ocellatus</name>
    <dbReference type="NCBI Taxonomy" id="259542"/>
    <lineage>
        <taxon>Eukaryota</taxon>
        <taxon>Metazoa</taxon>
        <taxon>Spiralia</taxon>
        <taxon>Lophotrochozoa</taxon>
        <taxon>Mollusca</taxon>
        <taxon>Gastropoda</taxon>
        <taxon>Heterobranchia</taxon>
        <taxon>Euthyneura</taxon>
        <taxon>Panpulmonata</taxon>
        <taxon>Sacoglossa</taxon>
        <taxon>Placobranchoidea</taxon>
        <taxon>Plakobranchidae</taxon>
        <taxon>Plakobranchus</taxon>
    </lineage>
</organism>
<gene>
    <name evidence="1" type="ORF">PoB_002666300</name>
</gene>
<evidence type="ECO:0000313" key="1">
    <source>
        <dbReference type="EMBL" id="GFO00158.1"/>
    </source>
</evidence>
<name>A0AAV3ZZ47_9GAST</name>
<reference evidence="1 2" key="1">
    <citation type="journal article" date="2021" name="Elife">
        <title>Chloroplast acquisition without the gene transfer in kleptoplastic sea slugs, Plakobranchus ocellatus.</title>
        <authorList>
            <person name="Maeda T."/>
            <person name="Takahashi S."/>
            <person name="Yoshida T."/>
            <person name="Shimamura S."/>
            <person name="Takaki Y."/>
            <person name="Nagai Y."/>
            <person name="Toyoda A."/>
            <person name="Suzuki Y."/>
            <person name="Arimoto A."/>
            <person name="Ishii H."/>
            <person name="Satoh N."/>
            <person name="Nishiyama T."/>
            <person name="Hasebe M."/>
            <person name="Maruyama T."/>
            <person name="Minagawa J."/>
            <person name="Obokata J."/>
            <person name="Shigenobu S."/>
        </authorList>
    </citation>
    <scope>NUCLEOTIDE SEQUENCE [LARGE SCALE GENOMIC DNA]</scope>
</reference>
<dbReference type="SUPFAM" id="SSF50630">
    <property type="entry name" value="Acid proteases"/>
    <property type="match status" value="1"/>
</dbReference>
<comment type="caution">
    <text evidence="1">The sequence shown here is derived from an EMBL/GenBank/DDBJ whole genome shotgun (WGS) entry which is preliminary data.</text>
</comment>
<dbReference type="EMBL" id="BLXT01003042">
    <property type="protein sequence ID" value="GFO00158.1"/>
    <property type="molecule type" value="Genomic_DNA"/>
</dbReference>
<keyword evidence="2" id="KW-1185">Reference proteome</keyword>
<dbReference type="AlphaFoldDB" id="A0AAV3ZZ47"/>
<dbReference type="Proteomes" id="UP000735302">
    <property type="component" value="Unassembled WGS sequence"/>
</dbReference>
<proteinExistence type="predicted"/>
<dbReference type="InterPro" id="IPR021109">
    <property type="entry name" value="Peptidase_aspartic_dom_sf"/>
</dbReference>
<sequence length="88" mass="10076">MNHFQTVCHSKFRKKSVNDLDLELEDEIEIETLMIDSVIDDKEEQGWTTNLKIGCTELKFKIDTGADISIISKKAYDLIEKKPALEAC</sequence>